<evidence type="ECO:0000313" key="2">
    <source>
        <dbReference type="EMBL" id="MXU85780.1"/>
    </source>
</evidence>
<organism evidence="2">
    <name type="scientific">Ixodes ricinus</name>
    <name type="common">Common tick</name>
    <name type="synonym">Acarus ricinus</name>
    <dbReference type="NCBI Taxonomy" id="34613"/>
    <lineage>
        <taxon>Eukaryota</taxon>
        <taxon>Metazoa</taxon>
        <taxon>Ecdysozoa</taxon>
        <taxon>Arthropoda</taxon>
        <taxon>Chelicerata</taxon>
        <taxon>Arachnida</taxon>
        <taxon>Acari</taxon>
        <taxon>Parasitiformes</taxon>
        <taxon>Ixodida</taxon>
        <taxon>Ixodoidea</taxon>
        <taxon>Ixodidae</taxon>
        <taxon>Ixodinae</taxon>
        <taxon>Ixodes</taxon>
    </lineage>
</organism>
<keyword evidence="1" id="KW-0732">Signal</keyword>
<name>A0A6B0UAS9_IXORI</name>
<accession>A0A6B0UAS9</accession>
<evidence type="ECO:0000256" key="1">
    <source>
        <dbReference type="SAM" id="SignalP"/>
    </source>
</evidence>
<feature type="signal peptide" evidence="1">
    <location>
        <begin position="1"/>
        <end position="21"/>
    </location>
</feature>
<reference evidence="2" key="1">
    <citation type="submission" date="2019-12" db="EMBL/GenBank/DDBJ databases">
        <title>An insight into the sialome of adult female Ixodes ricinus ticks feeding for 6 days.</title>
        <authorList>
            <person name="Perner J."/>
            <person name="Ribeiro J.M.C."/>
        </authorList>
    </citation>
    <scope>NUCLEOTIDE SEQUENCE</scope>
    <source>
        <strain evidence="2">Semi-engorged</strain>
        <tissue evidence="2">Salivary glands</tissue>
    </source>
</reference>
<proteinExistence type="predicted"/>
<dbReference type="AlphaFoldDB" id="A0A6B0UAS9"/>
<protein>
    <submittedName>
        <fullName evidence="2">Putative secreted protein</fullName>
    </submittedName>
</protein>
<feature type="chain" id="PRO_5025425342" evidence="1">
    <location>
        <begin position="22"/>
        <end position="87"/>
    </location>
</feature>
<dbReference type="EMBL" id="GIFC01003697">
    <property type="protein sequence ID" value="MXU85780.1"/>
    <property type="molecule type" value="Transcribed_RNA"/>
</dbReference>
<sequence>MTAPVHLLAAWQLALVRLSDQYAISITHFQSPTSPYLISVLVPQVQNARAEAGKGCNHQKLHVSHGLLNLDSRHRGMLSLAHKCPLQ</sequence>